<dbReference type="GO" id="GO:0042981">
    <property type="term" value="P:regulation of apoptotic process"/>
    <property type="evidence" value="ECO:0007669"/>
    <property type="project" value="TreeGrafter"/>
</dbReference>
<feature type="repeat" description="ANK" evidence="1">
    <location>
        <begin position="319"/>
        <end position="351"/>
    </location>
</feature>
<dbReference type="GO" id="GO:0005634">
    <property type="term" value="C:nucleus"/>
    <property type="evidence" value="ECO:0007669"/>
    <property type="project" value="TreeGrafter"/>
</dbReference>
<protein>
    <submittedName>
        <fullName evidence="2">Uncharacterized protein</fullName>
    </submittedName>
</protein>
<dbReference type="Pfam" id="PF00023">
    <property type="entry name" value="Ank"/>
    <property type="match status" value="1"/>
</dbReference>
<dbReference type="Gene3D" id="2.60.40.10">
    <property type="entry name" value="Immunoglobulins"/>
    <property type="match status" value="1"/>
</dbReference>
<feature type="repeat" description="ANK" evidence="1">
    <location>
        <begin position="185"/>
        <end position="217"/>
    </location>
</feature>
<dbReference type="InterPro" id="IPR002110">
    <property type="entry name" value="Ankyrin_rpt"/>
</dbReference>
<organism evidence="2 3">
    <name type="scientific">Clytia hemisphaerica</name>
    <dbReference type="NCBI Taxonomy" id="252671"/>
    <lineage>
        <taxon>Eukaryota</taxon>
        <taxon>Metazoa</taxon>
        <taxon>Cnidaria</taxon>
        <taxon>Hydrozoa</taxon>
        <taxon>Hydroidolina</taxon>
        <taxon>Leptothecata</taxon>
        <taxon>Obeliida</taxon>
        <taxon>Clytiidae</taxon>
        <taxon>Clytia</taxon>
    </lineage>
</organism>
<evidence type="ECO:0000313" key="2">
    <source>
        <dbReference type="EnsemblMetazoa" id="CLYHEMP024412.1"/>
    </source>
</evidence>
<dbReference type="EnsemblMetazoa" id="CLYHEMT024412.1">
    <property type="protein sequence ID" value="CLYHEMP024412.1"/>
    <property type="gene ID" value="CLYHEMG024412"/>
</dbReference>
<dbReference type="InterPro" id="IPR013783">
    <property type="entry name" value="Ig-like_fold"/>
</dbReference>
<dbReference type="PROSITE" id="PS50297">
    <property type="entry name" value="ANK_REP_REGION"/>
    <property type="match status" value="3"/>
</dbReference>
<dbReference type="PANTHER" id="PTHR24183:SF1">
    <property type="entry name" value="FIBRONECTIN TYPE 3 AND ANKYRIN REPEAT DOMAINS PROTEIN 1"/>
    <property type="match status" value="1"/>
</dbReference>
<dbReference type="GeneID" id="136798185"/>
<dbReference type="PRINTS" id="PR01415">
    <property type="entry name" value="ANKYRIN"/>
</dbReference>
<dbReference type="RefSeq" id="XP_066910869.1">
    <property type="nucleotide sequence ID" value="XM_067054768.1"/>
</dbReference>
<dbReference type="AlphaFoldDB" id="A0A7M5XM01"/>
<dbReference type="InterPro" id="IPR036770">
    <property type="entry name" value="Ankyrin_rpt-contain_sf"/>
</dbReference>
<dbReference type="InterPro" id="IPR036116">
    <property type="entry name" value="FN3_sf"/>
</dbReference>
<dbReference type="SMART" id="SM00248">
    <property type="entry name" value="ANK"/>
    <property type="match status" value="7"/>
</dbReference>
<dbReference type="Proteomes" id="UP000594262">
    <property type="component" value="Unplaced"/>
</dbReference>
<dbReference type="OrthoDB" id="9995210at2759"/>
<proteinExistence type="predicted"/>
<dbReference type="PROSITE" id="PS50088">
    <property type="entry name" value="ANK_REPEAT"/>
    <property type="match status" value="3"/>
</dbReference>
<keyword evidence="1" id="KW-0040">ANK repeat</keyword>
<dbReference type="SUPFAM" id="SSF48403">
    <property type="entry name" value="Ankyrin repeat"/>
    <property type="match status" value="1"/>
</dbReference>
<evidence type="ECO:0000256" key="1">
    <source>
        <dbReference type="PROSITE-ProRule" id="PRU00023"/>
    </source>
</evidence>
<name>A0A7M5XM01_9CNID</name>
<keyword evidence="3" id="KW-1185">Reference proteome</keyword>
<dbReference type="SUPFAM" id="SSF49265">
    <property type="entry name" value="Fibronectin type III"/>
    <property type="match status" value="1"/>
</dbReference>
<dbReference type="Gene3D" id="1.25.40.20">
    <property type="entry name" value="Ankyrin repeat-containing domain"/>
    <property type="match status" value="1"/>
</dbReference>
<dbReference type="Pfam" id="PF12796">
    <property type="entry name" value="Ank_2"/>
    <property type="match status" value="2"/>
</dbReference>
<accession>A0A7M5XM01</accession>
<evidence type="ECO:0000313" key="3">
    <source>
        <dbReference type="Proteomes" id="UP000594262"/>
    </source>
</evidence>
<sequence>MQRQPSPEKKMKTPLTTLMNEFNDWENAPDPPIIGKVTYCSLELVWNKDLIDGITGAPKTKSNTSVYSLHSTASTRSNGGCRMKYIVQEEEIGGLVTKGFGTVYSGFAQRNTFNGLDARTMYRYRIKYKGNGKETPWSRPVEVMTTKKPPSAEDLHKAVLKNDLEAVQSLLEELDKGVIDACDKFGYTSLMTAVSKGHKDIARLLIKNHADVDCQTSSNKNALMVASFTGNFEMVRLLHDHGCRNTMTDNSGSTALHYAVDSGNIDVIRYLIGKGLNVDQKDFTSGWTPLMRLASTSGDLTVARVLLQNRADANAFDTTHKSVLMMAALNGHTSLVKLLVEKGAKVDLTSAHNKTALDFARSFDHRQIIIFLESKTKELRKGNNQIPPIGTKKRMTTVSG</sequence>
<feature type="repeat" description="ANK" evidence="1">
    <location>
        <begin position="251"/>
        <end position="283"/>
    </location>
</feature>
<reference evidence="2" key="1">
    <citation type="submission" date="2021-01" db="UniProtKB">
        <authorList>
            <consortium name="EnsemblMetazoa"/>
        </authorList>
    </citation>
    <scope>IDENTIFICATION</scope>
</reference>
<dbReference type="PANTHER" id="PTHR24183">
    <property type="entry name" value="FIBRONECTIN TYPE 3 AND ANKYRIN REPEAT DOMAINS PROTEIN 1"/>
    <property type="match status" value="1"/>
</dbReference>